<evidence type="ECO:0000313" key="3">
    <source>
        <dbReference type="EMBL" id="HDK37751.1"/>
    </source>
</evidence>
<name>A0A831NXV5_9GAMM</name>
<proteinExistence type="predicted"/>
<keyword evidence="2" id="KW-0812">Transmembrane</keyword>
<dbReference type="EMBL" id="DRCV01000085">
    <property type="protein sequence ID" value="HDK37751.1"/>
    <property type="molecule type" value="Genomic_DNA"/>
</dbReference>
<gene>
    <name evidence="3" type="ORF">ENG92_01880</name>
</gene>
<keyword evidence="2" id="KW-1133">Transmembrane helix</keyword>
<comment type="caution">
    <text evidence="3">The sequence shown here is derived from an EMBL/GenBank/DDBJ whole genome shotgun (WGS) entry which is preliminary data.</text>
</comment>
<reference evidence="3" key="1">
    <citation type="journal article" date="2020" name="mSystems">
        <title>Genome- and Community-Level Interaction Insights into Carbon Utilization and Element Cycling Functions of Hydrothermarchaeota in Hydrothermal Sediment.</title>
        <authorList>
            <person name="Zhou Z."/>
            <person name="Liu Y."/>
            <person name="Xu W."/>
            <person name="Pan J."/>
            <person name="Luo Z.H."/>
            <person name="Li M."/>
        </authorList>
    </citation>
    <scope>NUCLEOTIDE SEQUENCE [LARGE SCALE GENOMIC DNA]</scope>
    <source>
        <strain evidence="3">HyVt-26</strain>
    </source>
</reference>
<organism evidence="3">
    <name type="scientific">Thiolapillus brandeum</name>
    <dbReference type="NCBI Taxonomy" id="1076588"/>
    <lineage>
        <taxon>Bacteria</taxon>
        <taxon>Pseudomonadati</taxon>
        <taxon>Pseudomonadota</taxon>
        <taxon>Gammaproteobacteria</taxon>
        <taxon>Chromatiales</taxon>
        <taxon>Sedimenticolaceae</taxon>
        <taxon>Thiolapillus</taxon>
    </lineage>
</organism>
<evidence type="ECO:0000256" key="2">
    <source>
        <dbReference type="SAM" id="Phobius"/>
    </source>
</evidence>
<dbReference type="AlphaFoldDB" id="A0A831NXV5"/>
<accession>A0A831NXV5</accession>
<evidence type="ECO:0000256" key="1">
    <source>
        <dbReference type="SAM" id="MobiDB-lite"/>
    </source>
</evidence>
<evidence type="ECO:0008006" key="4">
    <source>
        <dbReference type="Google" id="ProtNLM"/>
    </source>
</evidence>
<keyword evidence="2" id="KW-0472">Membrane</keyword>
<protein>
    <recommendedName>
        <fullName evidence="4">Protein TolA</fullName>
    </recommendedName>
</protein>
<feature type="transmembrane region" description="Helical" evidence="2">
    <location>
        <begin position="12"/>
        <end position="33"/>
    </location>
</feature>
<feature type="non-terminal residue" evidence="3">
    <location>
        <position position="85"/>
    </location>
</feature>
<sequence length="85" mass="9910">MLEIIRRNPLGFLLVVLMHLAIVVLMIFGLDWLNPPKVQKPAGQVVQARLVDAKQLASEKRAEQLKKKQQQEEKKKIERQRREAE</sequence>
<dbReference type="Proteomes" id="UP000885822">
    <property type="component" value="Unassembled WGS sequence"/>
</dbReference>
<feature type="region of interest" description="Disordered" evidence="1">
    <location>
        <begin position="61"/>
        <end position="85"/>
    </location>
</feature>